<organism evidence="1 2">
    <name type="scientific">Bacillus proteolyticus</name>
    <dbReference type="NCBI Taxonomy" id="2026192"/>
    <lineage>
        <taxon>Bacteria</taxon>
        <taxon>Bacillati</taxon>
        <taxon>Bacillota</taxon>
        <taxon>Bacilli</taxon>
        <taxon>Bacillales</taxon>
        <taxon>Bacillaceae</taxon>
        <taxon>Bacillus</taxon>
        <taxon>Bacillus cereus group</taxon>
    </lineage>
</organism>
<reference evidence="1 2" key="1">
    <citation type="journal article" date="2023" name="Proc. Natl. Acad. Sci. U.S.A.">
        <title>Bacterial tolerance to host-exuded specialized metabolites structures the maize root microbiome.</title>
        <authorList>
            <person name="Thoenen L."/>
            <person name="Giroud C."/>
            <person name="Kreuzer M."/>
            <person name="Waelchli J."/>
            <person name="Gfeller V."/>
            <person name="Deslandes-Herold G."/>
            <person name="Mateo P."/>
            <person name="Robert C.A.M."/>
            <person name="Ahrens C.H."/>
            <person name="Rubio-Somoza I."/>
            <person name="Bruggmann R."/>
            <person name="Erb M."/>
            <person name="Schlaeppi K."/>
        </authorList>
    </citation>
    <scope>NUCLEOTIDE SEQUENCE [LARGE SCALE GENOMIC DNA]</scope>
    <source>
        <strain evidence="1 2">LBA1-1-1.1</strain>
    </source>
</reference>
<accession>A0ABV3IJF1</accession>
<dbReference type="Proteomes" id="UP001552502">
    <property type="component" value="Unassembled WGS sequence"/>
</dbReference>
<protein>
    <submittedName>
        <fullName evidence="1">Uncharacterized protein</fullName>
    </submittedName>
</protein>
<evidence type="ECO:0000313" key="1">
    <source>
        <dbReference type="EMBL" id="MEV4914477.1"/>
    </source>
</evidence>
<evidence type="ECO:0000313" key="2">
    <source>
        <dbReference type="Proteomes" id="UP001552502"/>
    </source>
</evidence>
<sequence>MIVIKVKEVPNSKDGLKNRVQRAWRINLDRLYNQDKLMAVYKGDILEVYKVLSYQKDTLETNRVAFELEEISSELKGKKLFIKQLIHVQ</sequence>
<proteinExistence type="predicted"/>
<keyword evidence="2" id="KW-1185">Reference proteome</keyword>
<gene>
    <name evidence="1" type="ORF">MRBLBA1_005469</name>
</gene>
<comment type="caution">
    <text evidence="1">The sequence shown here is derived from an EMBL/GenBank/DDBJ whole genome shotgun (WGS) entry which is preliminary data.</text>
</comment>
<dbReference type="EMBL" id="JBEGIE010000079">
    <property type="protein sequence ID" value="MEV4914477.1"/>
    <property type="molecule type" value="Genomic_DNA"/>
</dbReference>
<dbReference type="RefSeq" id="WP_199640724.1">
    <property type="nucleotide sequence ID" value="NZ_JBEGIE010000079.1"/>
</dbReference>
<name>A0ABV3IJF1_9BACI</name>